<keyword evidence="1" id="KW-1185">Reference proteome</keyword>
<evidence type="ECO:0000313" key="2">
    <source>
        <dbReference type="RefSeq" id="XP_056694440.1"/>
    </source>
</evidence>
<organism evidence="1 2">
    <name type="scientific">Spinacia oleracea</name>
    <name type="common">Spinach</name>
    <dbReference type="NCBI Taxonomy" id="3562"/>
    <lineage>
        <taxon>Eukaryota</taxon>
        <taxon>Viridiplantae</taxon>
        <taxon>Streptophyta</taxon>
        <taxon>Embryophyta</taxon>
        <taxon>Tracheophyta</taxon>
        <taxon>Spermatophyta</taxon>
        <taxon>Magnoliopsida</taxon>
        <taxon>eudicotyledons</taxon>
        <taxon>Gunneridae</taxon>
        <taxon>Pentapetalae</taxon>
        <taxon>Caryophyllales</taxon>
        <taxon>Chenopodiaceae</taxon>
        <taxon>Chenopodioideae</taxon>
        <taxon>Anserineae</taxon>
        <taxon>Spinacia</taxon>
    </lineage>
</organism>
<accession>A0ABM3RFQ4</accession>
<proteinExistence type="predicted"/>
<dbReference type="Proteomes" id="UP000813463">
    <property type="component" value="Chromosome 3"/>
</dbReference>
<protein>
    <submittedName>
        <fullName evidence="2">Uncharacterized protein isoform X1</fullName>
    </submittedName>
</protein>
<sequence length="157" mass="17886">MFSCSFHHMIKTEKIVDNFLDAHLSKQFYGKRLTTPQLIYSVRYIAELVCTAVQGIQQSTRSIKLRTGIGTCFYSFPNLLAGTATEPTQQVPIPIKGTRHFAHPYYAINVPHLLRKKDHQITPEGSLTFIPLHNLTSIRDTRLRNGDNDTDTTIRVE</sequence>
<reference evidence="2" key="2">
    <citation type="submission" date="2025-08" db="UniProtKB">
        <authorList>
            <consortium name="RefSeq"/>
        </authorList>
    </citation>
    <scope>IDENTIFICATION</scope>
    <source>
        <tissue evidence="2">Leaf</tissue>
    </source>
</reference>
<reference evidence="1" key="1">
    <citation type="journal article" date="2021" name="Nat. Commun.">
        <title>Genomic analyses provide insights into spinach domestication and the genetic basis of agronomic traits.</title>
        <authorList>
            <person name="Cai X."/>
            <person name="Sun X."/>
            <person name="Xu C."/>
            <person name="Sun H."/>
            <person name="Wang X."/>
            <person name="Ge C."/>
            <person name="Zhang Z."/>
            <person name="Wang Q."/>
            <person name="Fei Z."/>
            <person name="Jiao C."/>
            <person name="Wang Q."/>
        </authorList>
    </citation>
    <scope>NUCLEOTIDE SEQUENCE [LARGE SCALE GENOMIC DNA]</scope>
    <source>
        <strain evidence="1">cv. Varoflay</strain>
    </source>
</reference>
<dbReference type="GeneID" id="130469318"/>
<gene>
    <name evidence="2" type="primary">LOC130469318</name>
</gene>
<dbReference type="RefSeq" id="XP_056694440.1">
    <property type="nucleotide sequence ID" value="XM_056838462.1"/>
</dbReference>
<evidence type="ECO:0000313" key="1">
    <source>
        <dbReference type="Proteomes" id="UP000813463"/>
    </source>
</evidence>
<name>A0ABM3RFQ4_SPIOL</name>